<keyword evidence="1" id="KW-0175">Coiled coil</keyword>
<reference evidence="2" key="2">
    <citation type="submission" date="2022-01" db="EMBL/GenBank/DDBJ databases">
        <authorList>
            <person name="Yamashiro T."/>
            <person name="Shiraishi A."/>
            <person name="Satake H."/>
            <person name="Nakayama K."/>
        </authorList>
    </citation>
    <scope>NUCLEOTIDE SEQUENCE</scope>
</reference>
<accession>A0ABQ5D6N9</accession>
<evidence type="ECO:0000313" key="2">
    <source>
        <dbReference type="EMBL" id="GJT34956.1"/>
    </source>
</evidence>
<sequence>MLMITLIGSSASLGYSIFPEFLKTQSCSEFFPLLLPELQKDGWIDSPQELSKTWDHPHQALISKYCSPSMTAKQLEDIHNFKQEGDESLYQAWEWKWHDGTTSRKMGSSNSIDGLAALVNKLDNLGRHMKKLKESVHAIQAKCKRARGKNKDWWYDYWYEDEEKMELGDEDYNPPIVHTETFEVTKYKFNNRCSFINVSSKNNETLSFGKEKWIKV</sequence>
<comment type="caution">
    <text evidence="2">The sequence shown here is derived from an EMBL/GenBank/DDBJ whole genome shotgun (WGS) entry which is preliminary data.</text>
</comment>
<reference evidence="2" key="1">
    <citation type="journal article" date="2022" name="Int. J. Mol. Sci.">
        <title>Draft Genome of Tanacetum Coccineum: Genomic Comparison of Closely Related Tanacetum-Family Plants.</title>
        <authorList>
            <person name="Yamashiro T."/>
            <person name="Shiraishi A."/>
            <person name="Nakayama K."/>
            <person name="Satake H."/>
        </authorList>
    </citation>
    <scope>NUCLEOTIDE SEQUENCE</scope>
</reference>
<keyword evidence="3" id="KW-1185">Reference proteome</keyword>
<evidence type="ECO:0000256" key="1">
    <source>
        <dbReference type="SAM" id="Coils"/>
    </source>
</evidence>
<dbReference type="EMBL" id="BQNB010015010">
    <property type="protein sequence ID" value="GJT34956.1"/>
    <property type="molecule type" value="Genomic_DNA"/>
</dbReference>
<feature type="coiled-coil region" evidence="1">
    <location>
        <begin position="115"/>
        <end position="149"/>
    </location>
</feature>
<organism evidence="2 3">
    <name type="scientific">Tanacetum coccineum</name>
    <dbReference type="NCBI Taxonomy" id="301880"/>
    <lineage>
        <taxon>Eukaryota</taxon>
        <taxon>Viridiplantae</taxon>
        <taxon>Streptophyta</taxon>
        <taxon>Embryophyta</taxon>
        <taxon>Tracheophyta</taxon>
        <taxon>Spermatophyta</taxon>
        <taxon>Magnoliopsida</taxon>
        <taxon>eudicotyledons</taxon>
        <taxon>Gunneridae</taxon>
        <taxon>Pentapetalae</taxon>
        <taxon>asterids</taxon>
        <taxon>campanulids</taxon>
        <taxon>Asterales</taxon>
        <taxon>Asteraceae</taxon>
        <taxon>Asteroideae</taxon>
        <taxon>Anthemideae</taxon>
        <taxon>Anthemidinae</taxon>
        <taxon>Tanacetum</taxon>
    </lineage>
</organism>
<dbReference type="Proteomes" id="UP001151760">
    <property type="component" value="Unassembled WGS sequence"/>
</dbReference>
<protein>
    <submittedName>
        <fullName evidence="2">Uncharacterized protein</fullName>
    </submittedName>
</protein>
<gene>
    <name evidence="2" type="ORF">Tco_0925375</name>
</gene>
<proteinExistence type="predicted"/>
<name>A0ABQ5D6N9_9ASTR</name>
<evidence type="ECO:0000313" key="3">
    <source>
        <dbReference type="Proteomes" id="UP001151760"/>
    </source>
</evidence>